<sequence length="4568" mass="455046">MNEHFTRPEKSSPAGKKAGKSKRGSQDKFSSMLMELEQRIAFDAAGAATVDHAQDERSTKSGDAADAHPAAEASDRDSDALSKALAAVPDAAPEPTQPPIESVRQVVVVDSSVPDYETLLQDIDGDFEVIVLEKGRDGIEQLAEALSHMKDVEQVHIISHGDEGRLYLGSAELTIESMAGDYADELQGLRSSLTDDADILIYGCDFARGELGQNAARMMGYMTGADIAASTDSTGNAALGGDWDLEYRTGEITASVLPSLDAQREYAELLNVQANVGNGAMLVVSGRTIYSVDVTIGKATAITIAPATVGGVAVGDVLNSLSVDQQNGLIYYTDSSTANTNRALYAYDFINNTHILIDSDLTNNGAGLSITTGTTGVGGGAAAFYQGSLYLGVENVTGTDDQIYRITFGSNGRTIASASTFGAAITGTNDWGDFAIDTTNGYLLSLNGAAATITRYNLANGAIVGTIANPSGTSLAQGGGDLNGNTYLVGTSSLQQINVNTGAAVGSAITITTNGTTVLTGIADAARWVPPTGSIGDQIYDDNNTNGTFDTGDVGIANVTVQLIDDVNGNGVADAGERVLATDTTGADGKYLFTGVLPGQYVVRVTDTNGVLGTAAATTATVQAATLTTIGAVNLNGDFGYNADAPIVDLNSGTTPSQIINNGANPGGTGWTVGGSAGAVNSGGFAWTGDNTTGTLTQTGISGWNNGSAPSGAAQLTFEMGWNNGILLGLPNDTTLPSTVDVSIGGVVYARITTGTVNGTPNTATITYLNGASGSPSTVAASTSGSWTRTGITINLPNTVAANGNLVFSFSSVGAGLVVATDDIFIDNVSALTNVDAVAGVNYTTTYTENGAGVSIGSTATDVRDLDSTNIRSATIVLTNAQAGDLLTLGTLPTGISGTVDTSVTGQVTVTLTGAATKANYAAAIRGITFSNTGDNPSTTARVINVTVSDGGLTSAVATSTISVIAVDDAPVNTLPASGWTTNEDTSVALSGLSIADIDAGNGTMTVTLNVATGTITAAAGSNVTVTGTGTGTITLSGSVTNINAYLAAASALVYVPVADANGAVVLTMTTNDNGNTGTGGPLTDIDQRNITINPVNDAPVLDLDGSTAGSGYSIGYTENAAGVAIANTNNSVIDVDNTNIASATIVITNGQVGDVLAATGTLPTGITASYNSATYTLTLTGSATKAAYQTALAQILYSSTSDNPTIGGTVTGRNISVSVSDGALASNTAVTTVAVTAVNDAPVNTLPAAGWTTNEDTNVALTGLSITDLDAATGSMSVTLNVASGTLTATAGGSVAVSGSGTNTIVLTGTFANINAYLASASAPVYVPVADANGPVVLRMTTSDNGNTGSGGPLTDTDTATINITPVNDAPILDLDTGSSGTGYSTSYTENGTGVAITGASSLITDVDNANMTSLTVSIGNGQAGDVLALANPPAGITVSYNAATFTLTLTGSATKADYQTALQAIRYSSTSENPSTIARTINVVTNDGAVNSNTAVATVNVIAVNDAPVNTVPGPQTVQEDVLTAIAGLSVTDVDSTNVTVTLTVANGILSPSATAGTVTGAGTGTVTISGTQAQVNTVLASLRYQGNADYNGTDTLTMVTSDGSLSDTDTVAITITPVADIVDDTVTTNEDTPLSFNVITGTNGASADNFENSGRTLTSVTQPPAGQGSVTFNADGTLTYTPTANFNGQTTFTYTVTSGGVTETANVTINVTAVNDAPVNTLPASGWATNEDTNVALTGLSITDVDAGTGSMSVQLSVTAGTLSATSGGNVIVTGSGGTITLTGTLANINAYLASASAPVYVPVANSNGSVTLTMTTSDGGNTGTGGTLTDVDTRPITISAVNDAPVNTLPGSFSTAEDTSVGLTGIQISDVDAASGTMTVTLGVNSGILTASAAGSVTVSGSGTGTITLTGTLANLNAFLSGASRPTFTPVADFNGAVTLTMTTSDGGNTGSGGTLTDVDTSTITVTPVNDAPILDLDASGAGTGFTTSYTENGTGVAIVDTDVLITDVDNANMSSATIVITNPVAGDTLSIAGTLPSGITFAYNSSTSTLTLSGSASKADYQTALQQIRYSSTSDDPGSTARTISISVNDGSAASNTAIATVSVIPVNDPPVNTLPAGYTTAEDTPLSLSGLSVADPDAGTVSMTVSIGVNSGTIAAAGAGGVTVSGSGTGTITLTGTLANINAYLAAGATQPVYTPVADFNGAVTLTMTSSDGSLTDTDSRTINVTAVADIANDTVTTNEDTTATIDVNANDSFENSAHQITAINGSSIVANGVVAVANGTVRLNANGTLTFTPTADYNGQTSFTYTVTSGGVIETATVTVNVTPVNDAPVNTVPGAQTTAEDSPLAISGVSVADVDGGNLTTTVSVTNGALSVTTGGGAAITNNGTGTVTIAGTAAQINAALAGLAYTPTADYNGAAQVTLVTSDGQLTDTDGIAITVTPVADIANDTVTTPEDTAVAINVNQNDSFENSAHQITAINGTAVAVNGTVAVANGTARLNSDGTITFTPAANYNGQTTFTYTVTSGEVIETATVTVNVTPVNDAPVNTVPGAQTVAEDGTITFSPAAGNAISVTDVDNGTLTVTLTVTNGAFSLSSIAGLTFTAGDGTSDATMTFSGTTAAINAALAGATYVPTRDYNGPAQITLTTSDGSLTDVDSIGVTITPVTDIANDSVSTDEDVAVTIPVLANDTFDNPGRAITAINGSAIAVGGTVSVANGTVQLTSGGQLVFTPTLDYNGVTTFQYTVTSGGVTETATVAVAVASINTPPVNTIPASYTTLEDTGLGLSGLSISDADAGTGTVSVTLAVDSGILTAANAGGVTVTGSGNGQIVLSGTISAINAYLAGASRPTFTPAANSVASVTLTMTTNDNGNTGGPALTDIDTSTITITPVNDAPAGTDKTITLTEDGSYTFTAADFGFTDPNDSPANTLSAVIINTLPTNGALTLGGVQVTANQVINAANIGSLVFTPNANANGTALASFTFQVRDNGGTANGGVNTDPTPNTITFNVTAVNDAPVNTLPGSFATNEDTALALTGISISDVDAGTSNVTVTLTVGSGTLSAATAGGVTVTGSGNSITLTGTVANINAFLAGSSRPTYTPVANANGPVTLTMVTNDGGNTGTGGALSDTDTSTINIAPINDAPVGSNAAISTNEDTLFSGTLPVATDVDGDTLTYSAGSTGPSHGVVTINANGTYTYAPAANFNGTDTFTYRVSDGTVSVQYTVTVTVNAVNDAPVAANDSAQTAANSNVSANVLTNDSDVDGDTLTVSQVNGVSGNVGVAVAGSNGGTFTIGTNGAAVFNPGTAFVDLAAGQTRTSSVTYQVSDGNGGTATATFTVTVTGVNDAPISTPIANQSSSDAQTVSLNVSGNFSDPDAGDSLTYTTTGLPPGLSISAAGVITGTINRSASVNGPYSVTVTATDSSGAQASRSFTWAVANPAPIAGNDAFATTENAAINGSVLTNDSDPDGDPITVSAVGGSGAGVGAAVAGSNGGTFTINADGTYAFNPGTSFDNLAAGQTRATSITYTISDGQGGTATATVTVTVTGQNDAPNAVNDTFTTNEDTPVTFDVRANDSDVDGGTLTVTAINGTAISVGNPVTVTGGVVSLNANGSLTFTPNADYNGNPSFTYTVSDGQGGATTATVNGTVNPVQDPPVAANDTFTTPEDTAITFDVRTNDSDVDNDPLTVTQINGLAVTSGGSVAVTGGTVRLNANGTLTFTPAANYFGSPSFTYTISDGQGGTATATVNGTVTPVQDPPVAAGDMFTTAEDTPTTINVLGNDSDPDGDTLTITTINTTAISVGETVSVTGGTVTLNANGTLTFNPAANYNGSPSFTYTISDGNGGTATATVNGTVIPVNDAPIATNDTFTTPEDTTVTINVRANDTDVDGDTLTVTQINGTAIVTGATVSVTGGTVTLNANGTLTFNPAANYNGSPSFTYTISDGNGGTATATVNGTVTPVNDVPVATNDTFTTPEDTAITFDVRSNDTDADGDALTVTAINGTAIAAGQSVAITGGSIRLDADGRLSFTPNANFNGNVSFTYTVSDGTASANATVNGTVTPVNDAPTSSNISVSTNEDTALSGTLTATDVDNDPITFAAGSTTPAHGTVTINANGTYTYTPNANYNGTDTFSFVVTDPNGGRNEYTVTVTVSAINDTPVGTPLPDRAANDGATVNFDVSGFFSDADNDTLTYSQTGLPAGLSISAAGIITGTIDRNASQGGNNGVYSVTVTVSDGNGGTTQQTFALTVSNPAPIAVNDNATTLEDTAVTLNVLANDSDPDGDPLSVVSATAAHGTVTILADGEISYLPDANYNGTDTITYTISDGNGGTATGTVTVTITPVNDDPIGSPIADRTRNDGDTDSLDLSAFFSDPEGGTLTYSVTGLPPGLTLSGSTISGDIANDASGPTGERIYTINVTASDGAGGTTVVTFNYTVLNIPPIARDDAVTTPEDTPVNIDILANDSDPDGDDAEVIRVNNQVLVLNGLGRRDDPWFGATDRGCRRKPGASLHPGCRLQRQGELHLLDLGRQWRGCNGNRDRDRHPGQRYPDPDPADPGPRARRRPVFHL</sequence>
<dbReference type="InterPro" id="IPR010221">
    <property type="entry name" value="VCBS_dom"/>
</dbReference>
<dbReference type="NCBIfam" id="NF012211">
    <property type="entry name" value="tand_rpt_95"/>
    <property type="match status" value="14"/>
</dbReference>
<dbReference type="PROSITE" id="PS50268">
    <property type="entry name" value="CADHERIN_2"/>
    <property type="match status" value="1"/>
</dbReference>
<dbReference type="Pfam" id="PF14252">
    <property type="entry name" value="DUF4347"/>
    <property type="match status" value="1"/>
</dbReference>
<dbReference type="Pfam" id="PF17963">
    <property type="entry name" value="Big_9"/>
    <property type="match status" value="15"/>
</dbReference>
<protein>
    <submittedName>
        <fullName evidence="6">VCBS repeat-containing protein</fullName>
    </submittedName>
</protein>
<keyword evidence="2" id="KW-0964">Secreted</keyword>
<dbReference type="InterPro" id="IPR025592">
    <property type="entry name" value="DUF4347"/>
</dbReference>
<dbReference type="GO" id="GO:0007156">
    <property type="term" value="P:homophilic cell adhesion via plasma membrane adhesion molecules"/>
    <property type="evidence" value="ECO:0007669"/>
    <property type="project" value="InterPro"/>
</dbReference>
<proteinExistence type="predicted"/>
<evidence type="ECO:0000313" key="7">
    <source>
        <dbReference type="Proteomes" id="UP000547879"/>
    </source>
</evidence>
<gene>
    <name evidence="6" type="ORF">HNQ72_003962</name>
</gene>
<dbReference type="Pfam" id="PF17803">
    <property type="entry name" value="Cadherin_4"/>
    <property type="match status" value="1"/>
</dbReference>
<dbReference type="Gene3D" id="2.60.40.10">
    <property type="entry name" value="Immunoglobulins"/>
    <property type="match status" value="4"/>
</dbReference>
<dbReference type="InterPro" id="IPR006644">
    <property type="entry name" value="Cadg"/>
</dbReference>
<dbReference type="Gene3D" id="2.60.40.3440">
    <property type="match status" value="11"/>
</dbReference>
<accession>A0A7W9Y8X7</accession>
<dbReference type="InterPro" id="IPR040853">
    <property type="entry name" value="RapA2_cadherin-like"/>
</dbReference>
<feature type="compositionally biased region" description="Basic and acidic residues" evidence="4">
    <location>
        <begin position="1"/>
        <end position="10"/>
    </location>
</feature>
<dbReference type="GO" id="GO:0005576">
    <property type="term" value="C:extracellular region"/>
    <property type="evidence" value="ECO:0007669"/>
    <property type="project" value="UniProtKB-SubCell"/>
</dbReference>
<dbReference type="Gene3D" id="2.60.40.2810">
    <property type="match status" value="1"/>
</dbReference>
<dbReference type="InterPro" id="IPR033764">
    <property type="entry name" value="Sdr_B"/>
</dbReference>
<dbReference type="InterPro" id="IPR015919">
    <property type="entry name" value="Cadherin-like_sf"/>
</dbReference>
<dbReference type="SUPFAM" id="SSF49313">
    <property type="entry name" value="Cadherin-like"/>
    <property type="match status" value="3"/>
</dbReference>
<dbReference type="NCBIfam" id="TIGR01965">
    <property type="entry name" value="VCBS_repeat"/>
    <property type="match status" value="4"/>
</dbReference>
<evidence type="ECO:0000256" key="3">
    <source>
        <dbReference type="ARBA" id="ARBA00022729"/>
    </source>
</evidence>
<evidence type="ECO:0000313" key="6">
    <source>
        <dbReference type="EMBL" id="MBB6164121.1"/>
    </source>
</evidence>
<name>A0A7W9Y8X7_9HYPH</name>
<comment type="caution">
    <text evidence="6">The sequence shown here is derived from an EMBL/GenBank/DDBJ whole genome shotgun (WGS) entry which is preliminary data.</text>
</comment>
<dbReference type="SUPFAM" id="SSF117074">
    <property type="entry name" value="Hypothetical protein PA1324"/>
    <property type="match status" value="1"/>
</dbReference>
<evidence type="ECO:0000259" key="5">
    <source>
        <dbReference type="PROSITE" id="PS50268"/>
    </source>
</evidence>
<feature type="region of interest" description="Disordered" evidence="4">
    <location>
        <begin position="47"/>
        <end position="81"/>
    </location>
</feature>
<dbReference type="GO" id="GO:0016020">
    <property type="term" value="C:membrane"/>
    <property type="evidence" value="ECO:0007669"/>
    <property type="project" value="InterPro"/>
</dbReference>
<dbReference type="SMART" id="SM00736">
    <property type="entry name" value="CADG"/>
    <property type="match status" value="3"/>
</dbReference>
<keyword evidence="7" id="KW-1185">Reference proteome</keyword>
<feature type="domain" description="Cadherin" evidence="5">
    <location>
        <begin position="4069"/>
        <end position="4166"/>
    </location>
</feature>
<evidence type="ECO:0000256" key="4">
    <source>
        <dbReference type="SAM" id="MobiDB-lite"/>
    </source>
</evidence>
<feature type="region of interest" description="Disordered" evidence="4">
    <location>
        <begin position="1"/>
        <end position="32"/>
    </location>
</feature>
<evidence type="ECO:0000256" key="1">
    <source>
        <dbReference type="ARBA" id="ARBA00004613"/>
    </source>
</evidence>
<dbReference type="Pfam" id="PF05345">
    <property type="entry name" value="He_PIG"/>
    <property type="match status" value="3"/>
</dbReference>
<dbReference type="PANTHER" id="PTHR14139">
    <property type="entry name" value="CALSYNTENIN"/>
    <property type="match status" value="1"/>
</dbReference>
<dbReference type="InterPro" id="IPR002126">
    <property type="entry name" value="Cadherin-like_dom"/>
</dbReference>
<feature type="compositionally biased region" description="Basic and acidic residues" evidence="4">
    <location>
        <begin position="52"/>
        <end position="66"/>
    </location>
</feature>
<dbReference type="PANTHER" id="PTHR14139:SF2">
    <property type="entry name" value="CALSYNTENIN-1"/>
    <property type="match status" value="1"/>
</dbReference>
<comment type="subcellular location">
    <subcellularLocation>
        <location evidence="1">Secreted</location>
    </subcellularLocation>
</comment>
<dbReference type="EMBL" id="JACHEG010000004">
    <property type="protein sequence ID" value="MBB6164121.1"/>
    <property type="molecule type" value="Genomic_DNA"/>
</dbReference>
<feature type="region of interest" description="Disordered" evidence="4">
    <location>
        <begin position="4535"/>
        <end position="4568"/>
    </location>
</feature>
<dbReference type="GO" id="GO:0005509">
    <property type="term" value="F:calcium ion binding"/>
    <property type="evidence" value="ECO:0007669"/>
    <property type="project" value="InterPro"/>
</dbReference>
<dbReference type="InterPro" id="IPR013783">
    <property type="entry name" value="Ig-like_fold"/>
</dbReference>
<keyword evidence="3" id="KW-0732">Signal</keyword>
<organism evidence="6 7">
    <name type="scientific">Rhizobium wenxiniae</name>
    <dbReference type="NCBI Taxonomy" id="1737357"/>
    <lineage>
        <taxon>Bacteria</taxon>
        <taxon>Pseudomonadati</taxon>
        <taxon>Pseudomonadota</taxon>
        <taxon>Alphaproteobacteria</taxon>
        <taxon>Hyphomicrobiales</taxon>
        <taxon>Rhizobiaceae</taxon>
        <taxon>Rhizobium/Agrobacterium group</taxon>
        <taxon>Rhizobium</taxon>
    </lineage>
</organism>
<feature type="compositionally biased region" description="Basic residues" evidence="4">
    <location>
        <begin position="4559"/>
        <end position="4568"/>
    </location>
</feature>
<evidence type="ECO:0000256" key="2">
    <source>
        <dbReference type="ARBA" id="ARBA00022525"/>
    </source>
</evidence>
<dbReference type="Proteomes" id="UP000547879">
    <property type="component" value="Unassembled WGS sequence"/>
</dbReference>
<dbReference type="Pfam" id="PF17210">
    <property type="entry name" value="SdrD_B"/>
    <property type="match status" value="1"/>
</dbReference>
<reference evidence="6 7" key="1">
    <citation type="submission" date="2020-08" db="EMBL/GenBank/DDBJ databases">
        <title>Genomic Encyclopedia of Type Strains, Phase IV (KMG-IV): sequencing the most valuable type-strain genomes for metagenomic binning, comparative biology and taxonomic classification.</title>
        <authorList>
            <person name="Goeker M."/>
        </authorList>
    </citation>
    <scope>NUCLEOTIDE SEQUENCE [LARGE SCALE GENOMIC DNA]</scope>
    <source>
        <strain evidence="6 7">DSM 100734</strain>
    </source>
</reference>